<comment type="cofactor">
    <cofactor evidence="1">
        <name>Zn(2+)</name>
        <dbReference type="ChEBI" id="CHEBI:29105"/>
    </cofactor>
</comment>
<evidence type="ECO:0000313" key="9">
    <source>
        <dbReference type="Proteomes" id="UP000324585"/>
    </source>
</evidence>
<reference evidence="9" key="1">
    <citation type="journal article" date="2019" name="Nat. Commun.">
        <title>Expansion of phycobilisome linker gene families in mesophilic red algae.</title>
        <authorList>
            <person name="Lee J."/>
            <person name="Kim D."/>
            <person name="Bhattacharya D."/>
            <person name="Yoon H.S."/>
        </authorList>
    </citation>
    <scope>NUCLEOTIDE SEQUENCE [LARGE SCALE GENOMIC DNA]</scope>
    <source>
        <strain evidence="9">CCMP 1328</strain>
    </source>
</reference>
<protein>
    <submittedName>
        <fullName evidence="8">Endoribonuclease YbeY</fullName>
    </submittedName>
</protein>
<accession>A0A5J4Z7K6</accession>
<evidence type="ECO:0000256" key="1">
    <source>
        <dbReference type="ARBA" id="ARBA00001947"/>
    </source>
</evidence>
<dbReference type="PANTHER" id="PTHR46986">
    <property type="entry name" value="ENDORIBONUCLEASE YBEY, CHLOROPLASTIC"/>
    <property type="match status" value="1"/>
</dbReference>
<dbReference type="Gene3D" id="3.40.390.30">
    <property type="entry name" value="Metalloproteases ('zincins'), catalytic domain"/>
    <property type="match status" value="1"/>
</dbReference>
<keyword evidence="4" id="KW-0479">Metal-binding</keyword>
<evidence type="ECO:0000256" key="5">
    <source>
        <dbReference type="ARBA" id="ARBA00022759"/>
    </source>
</evidence>
<dbReference type="HAMAP" id="MF_00009">
    <property type="entry name" value="Endoribonucl_YbeY"/>
    <property type="match status" value="1"/>
</dbReference>
<dbReference type="PANTHER" id="PTHR46986:SF1">
    <property type="entry name" value="ENDORIBONUCLEASE YBEY, CHLOROPLASTIC"/>
    <property type="match status" value="1"/>
</dbReference>
<dbReference type="Pfam" id="PF02130">
    <property type="entry name" value="YbeY"/>
    <property type="match status" value="1"/>
</dbReference>
<dbReference type="GO" id="GO:0004222">
    <property type="term" value="F:metalloendopeptidase activity"/>
    <property type="evidence" value="ECO:0007669"/>
    <property type="project" value="InterPro"/>
</dbReference>
<dbReference type="AlphaFoldDB" id="A0A5J4Z7K6"/>
<dbReference type="SUPFAM" id="SSF55486">
    <property type="entry name" value="Metalloproteases ('zincins'), catalytic domain"/>
    <property type="match status" value="1"/>
</dbReference>
<dbReference type="OrthoDB" id="27226at2759"/>
<keyword evidence="5" id="KW-0255">Endonuclease</keyword>
<evidence type="ECO:0000256" key="2">
    <source>
        <dbReference type="ARBA" id="ARBA00010875"/>
    </source>
</evidence>
<evidence type="ECO:0000313" key="8">
    <source>
        <dbReference type="EMBL" id="KAA8500029.1"/>
    </source>
</evidence>
<dbReference type="Proteomes" id="UP000324585">
    <property type="component" value="Unassembled WGS sequence"/>
</dbReference>
<evidence type="ECO:0000256" key="6">
    <source>
        <dbReference type="ARBA" id="ARBA00022801"/>
    </source>
</evidence>
<dbReference type="NCBIfam" id="TIGR00043">
    <property type="entry name" value="rRNA maturation RNase YbeY"/>
    <property type="match status" value="1"/>
</dbReference>
<name>A0A5J4Z7K6_PORPP</name>
<dbReference type="InterPro" id="IPR023091">
    <property type="entry name" value="MetalPrtase_cat_dom_sf_prd"/>
</dbReference>
<proteinExistence type="inferred from homology"/>
<dbReference type="EMBL" id="VRMN01000001">
    <property type="protein sequence ID" value="KAA8500029.1"/>
    <property type="molecule type" value="Genomic_DNA"/>
</dbReference>
<dbReference type="InterPro" id="IPR020549">
    <property type="entry name" value="YbeY_CS"/>
</dbReference>
<dbReference type="GO" id="GO:0004519">
    <property type="term" value="F:endonuclease activity"/>
    <property type="evidence" value="ECO:0007669"/>
    <property type="project" value="UniProtKB-KW"/>
</dbReference>
<keyword evidence="3" id="KW-0540">Nuclease</keyword>
<comment type="similarity">
    <text evidence="2">Belongs to the endoribonuclease YbeY family.</text>
</comment>
<sequence>MAGRCVVRVTAYSRRGDMYRDVASDMTAMKAALGYANYAVAVWLCGESRMKRLNWRYRRIRKSTDVLSFGFAEVQRHAQYCLGGSECSASEASRLAAGEQELVDVSEGAHGGASEKDAVDLELGELVVSVPRCEHDARTLGVSSAQHMRSLLAHGLCHLMGHDHESDAEHVRMRECEARALDAIGACSTVG</sequence>
<organism evidence="8 9">
    <name type="scientific">Porphyridium purpureum</name>
    <name type="common">Red alga</name>
    <name type="synonym">Porphyridium cruentum</name>
    <dbReference type="NCBI Taxonomy" id="35688"/>
    <lineage>
        <taxon>Eukaryota</taxon>
        <taxon>Rhodophyta</taxon>
        <taxon>Bangiophyceae</taxon>
        <taxon>Porphyridiales</taxon>
        <taxon>Porphyridiaceae</taxon>
        <taxon>Porphyridium</taxon>
    </lineage>
</organism>
<dbReference type="InterPro" id="IPR002036">
    <property type="entry name" value="YbeY"/>
</dbReference>
<keyword evidence="9" id="KW-1185">Reference proteome</keyword>
<dbReference type="GO" id="GO:0006364">
    <property type="term" value="P:rRNA processing"/>
    <property type="evidence" value="ECO:0007669"/>
    <property type="project" value="InterPro"/>
</dbReference>
<evidence type="ECO:0000256" key="3">
    <source>
        <dbReference type="ARBA" id="ARBA00022722"/>
    </source>
</evidence>
<dbReference type="PROSITE" id="PS01306">
    <property type="entry name" value="UPF0054"/>
    <property type="match status" value="1"/>
</dbReference>
<dbReference type="OMA" id="CEHDART"/>
<comment type="caution">
    <text evidence="8">The sequence shown here is derived from an EMBL/GenBank/DDBJ whole genome shotgun (WGS) entry which is preliminary data.</text>
</comment>
<evidence type="ECO:0000256" key="7">
    <source>
        <dbReference type="ARBA" id="ARBA00022833"/>
    </source>
</evidence>
<dbReference type="GO" id="GO:0046872">
    <property type="term" value="F:metal ion binding"/>
    <property type="evidence" value="ECO:0007669"/>
    <property type="project" value="UniProtKB-KW"/>
</dbReference>
<keyword evidence="7" id="KW-0862">Zinc</keyword>
<gene>
    <name evidence="8" type="ORF">FVE85_7614</name>
</gene>
<evidence type="ECO:0000256" key="4">
    <source>
        <dbReference type="ARBA" id="ARBA00022723"/>
    </source>
</evidence>
<keyword evidence="6" id="KW-0378">Hydrolase</keyword>